<dbReference type="InterPro" id="IPR003325">
    <property type="entry name" value="TerD"/>
</dbReference>
<dbReference type="Pfam" id="PF02342">
    <property type="entry name" value="TerD"/>
    <property type="match status" value="1"/>
</dbReference>
<feature type="domain" description="TerD" evidence="1">
    <location>
        <begin position="84"/>
        <end position="267"/>
    </location>
</feature>
<dbReference type="PANTHER" id="PTHR32097">
    <property type="entry name" value="CAMP-BINDING PROTEIN 1-RELATED"/>
    <property type="match status" value="1"/>
</dbReference>
<name>A0A4Q0VBW8_CLOTA</name>
<evidence type="ECO:0000313" key="3">
    <source>
        <dbReference type="Proteomes" id="UP000290921"/>
    </source>
</evidence>
<comment type="caution">
    <text evidence="2">The sequence shown here is derived from an EMBL/GenBank/DDBJ whole genome shotgun (WGS) entry which is preliminary data.</text>
</comment>
<dbReference type="Proteomes" id="UP000290921">
    <property type="component" value="Unassembled WGS sequence"/>
</dbReference>
<protein>
    <submittedName>
        <fullName evidence="2">TerD family protein</fullName>
    </submittedName>
</protein>
<dbReference type="CDD" id="cd06974">
    <property type="entry name" value="TerD_like"/>
    <property type="match status" value="1"/>
</dbReference>
<organism evidence="2 3">
    <name type="scientific">Clostridium tetani</name>
    <dbReference type="NCBI Taxonomy" id="1513"/>
    <lineage>
        <taxon>Bacteria</taxon>
        <taxon>Bacillati</taxon>
        <taxon>Bacillota</taxon>
        <taxon>Clostridia</taxon>
        <taxon>Eubacteriales</taxon>
        <taxon>Clostridiaceae</taxon>
        <taxon>Clostridium</taxon>
    </lineage>
</organism>
<sequence>MKLIVDRGNRNINSSQKNRYGNLTIDRTIKNSSPVINLLDIKNTSNAISSNSINVKPFNQDNNIAKEKTKNIKIKSLVNTNTSMKILRGQKIGLNQKSPNISKLMVALEWEMKDDSNKKLELDTSIFMVGKNNTTLEEDFIFYSNLKSTQGGVVLKSDHNSNLKNGYDEAVQLDLTKIPLNIEKLAFTVTIYEAEERFETFKNISNAYFRLIDTYTKKEILNYKFDDQLSEETAVVVAEIYRYKGEWKINCIGGGFRGGLKALCDNYGIETD</sequence>
<evidence type="ECO:0000313" key="2">
    <source>
        <dbReference type="EMBL" id="RXI49043.1"/>
    </source>
</evidence>
<reference evidence="2 3" key="1">
    <citation type="submission" date="2018-06" db="EMBL/GenBank/DDBJ databases">
        <title>Genome conservation of Clostridium tetani.</title>
        <authorList>
            <person name="Bruggemann H."/>
            <person name="Popoff M.R."/>
        </authorList>
    </citation>
    <scope>NUCLEOTIDE SEQUENCE [LARGE SCALE GENOMIC DNA]</scope>
    <source>
        <strain evidence="2 3">2017.061</strain>
    </source>
</reference>
<proteinExistence type="predicted"/>
<accession>A0A4Q0VBW8</accession>
<evidence type="ECO:0000259" key="1">
    <source>
        <dbReference type="Pfam" id="PF02342"/>
    </source>
</evidence>
<gene>
    <name evidence="2" type="ORF">DP130_06440</name>
</gene>
<dbReference type="RefSeq" id="WP_129030262.1">
    <property type="nucleotide sequence ID" value="NZ_QMAP01000005.1"/>
</dbReference>
<dbReference type="EMBL" id="QMAP01000005">
    <property type="protein sequence ID" value="RXI49043.1"/>
    <property type="molecule type" value="Genomic_DNA"/>
</dbReference>
<dbReference type="AlphaFoldDB" id="A0A4Q0VBW8"/>
<dbReference type="Gene3D" id="2.60.60.30">
    <property type="entry name" value="sav2460 like domains"/>
    <property type="match status" value="1"/>
</dbReference>
<dbReference type="InterPro" id="IPR051324">
    <property type="entry name" value="Stress/Tellurium_Resist"/>
</dbReference>
<dbReference type="PANTHER" id="PTHR32097:SF17">
    <property type="entry name" value="CAMP-BINDING PROTEIN 1-RELATED"/>
    <property type="match status" value="1"/>
</dbReference>